<dbReference type="AlphaFoldDB" id="A0A368QKF8"/>
<name>A0A368QKF8_SETIT</name>
<dbReference type="SUPFAM" id="SSF56219">
    <property type="entry name" value="DNase I-like"/>
    <property type="match status" value="1"/>
</dbReference>
<sequence>MNTSTVAFSLLSWNVQGLGDNDKCTTFRDTLTTARADIVYLQETKLRASDKLKARAFLPMSLNEFRCVDSADVRGGMQHTLTTMLSSTASDYNFAVTNVYAPADHRDSLSFLEDLEEIAGQIHGS</sequence>
<organism evidence="1">
    <name type="scientific">Setaria italica</name>
    <name type="common">Foxtail millet</name>
    <name type="synonym">Panicum italicum</name>
    <dbReference type="NCBI Taxonomy" id="4555"/>
    <lineage>
        <taxon>Eukaryota</taxon>
        <taxon>Viridiplantae</taxon>
        <taxon>Streptophyta</taxon>
        <taxon>Embryophyta</taxon>
        <taxon>Tracheophyta</taxon>
        <taxon>Spermatophyta</taxon>
        <taxon>Magnoliopsida</taxon>
        <taxon>Liliopsida</taxon>
        <taxon>Poales</taxon>
        <taxon>Poaceae</taxon>
        <taxon>PACMAD clade</taxon>
        <taxon>Panicoideae</taxon>
        <taxon>Panicodae</taxon>
        <taxon>Paniceae</taxon>
        <taxon>Cenchrinae</taxon>
        <taxon>Setaria</taxon>
    </lineage>
</organism>
<evidence type="ECO:0008006" key="2">
    <source>
        <dbReference type="Google" id="ProtNLM"/>
    </source>
</evidence>
<reference evidence="1" key="1">
    <citation type="journal article" date="2012" name="Nat. Biotechnol.">
        <title>Reference genome sequence of the model plant Setaria.</title>
        <authorList>
            <person name="Bennetzen J.L."/>
            <person name="Schmutz J."/>
            <person name="Wang H."/>
            <person name="Percifield R."/>
            <person name="Hawkins J."/>
            <person name="Pontaroli A.C."/>
            <person name="Estep M."/>
            <person name="Feng L."/>
            <person name="Vaughn J.N."/>
            <person name="Grimwood J."/>
            <person name="Jenkins J."/>
            <person name="Barry K."/>
            <person name="Lindquist E."/>
            <person name="Hellsten U."/>
            <person name="Deshpande S."/>
            <person name="Wang X."/>
            <person name="Wu X."/>
            <person name="Mitros T."/>
            <person name="Triplett J."/>
            <person name="Yang X."/>
            <person name="Ye C.Y."/>
            <person name="Mauro-Herrera M."/>
            <person name="Wang L."/>
            <person name="Li P."/>
            <person name="Sharma M."/>
            <person name="Sharma R."/>
            <person name="Ronald P.C."/>
            <person name="Panaud O."/>
            <person name="Kellogg E.A."/>
            <person name="Brutnell T.P."/>
            <person name="Doust A.N."/>
            <person name="Tuskan G.A."/>
            <person name="Rokhsar D."/>
            <person name="Devos K.M."/>
        </authorList>
    </citation>
    <scope>NUCLEOTIDE SEQUENCE [LARGE SCALE GENOMIC DNA]</scope>
    <source>
        <strain evidence="1">Yugu1</strain>
    </source>
</reference>
<proteinExistence type="predicted"/>
<protein>
    <recommendedName>
        <fullName evidence="2">Endonuclease/exonuclease/phosphatase domain-containing protein</fullName>
    </recommendedName>
</protein>
<reference evidence="1" key="2">
    <citation type="submission" date="2015-07" db="EMBL/GenBank/DDBJ databases">
        <authorList>
            <person name="Noorani M."/>
        </authorList>
    </citation>
    <scope>NUCLEOTIDE SEQUENCE</scope>
    <source>
        <strain evidence="1">Yugu1</strain>
    </source>
</reference>
<dbReference type="EMBL" id="CM003530">
    <property type="protein sequence ID" value="RCV17760.1"/>
    <property type="molecule type" value="Genomic_DNA"/>
</dbReference>
<evidence type="ECO:0000313" key="1">
    <source>
        <dbReference type="EMBL" id="RCV17760.1"/>
    </source>
</evidence>
<accession>A0A368QKF8</accession>
<dbReference type="OrthoDB" id="1932741at2759"/>
<dbReference type="InterPro" id="IPR036691">
    <property type="entry name" value="Endo/exonu/phosph_ase_sf"/>
</dbReference>
<gene>
    <name evidence="1" type="ORF">SETIT_3G245600v2</name>
</gene>
<dbReference type="Gene3D" id="3.60.10.10">
    <property type="entry name" value="Endonuclease/exonuclease/phosphatase"/>
    <property type="match status" value="1"/>
</dbReference>